<comment type="caution">
    <text evidence="3">The sequence shown here is derived from an EMBL/GenBank/DDBJ whole genome shotgun (WGS) entry which is preliminary data.</text>
</comment>
<keyword evidence="2" id="KW-0812">Transmembrane</keyword>
<reference evidence="3 4" key="1">
    <citation type="submission" date="2022-11" db="EMBL/GenBank/DDBJ databases">
        <title>Minimal conservation of predation-associated metabolite biosynthetic gene clusters underscores biosynthetic potential of Myxococcota including descriptions for ten novel species: Archangium lansinium sp. nov., Myxococcus landrumus sp. nov., Nannocystis bai.</title>
        <authorList>
            <person name="Ahearne A."/>
            <person name="Stevens C."/>
            <person name="Dowd S."/>
        </authorList>
    </citation>
    <scope>NUCLEOTIDE SEQUENCE [LARGE SCALE GENOMIC DNA]</scope>
    <source>
        <strain evidence="3 4">NCWAL01</strain>
    </source>
</reference>
<feature type="transmembrane region" description="Helical" evidence="2">
    <location>
        <begin position="136"/>
        <end position="156"/>
    </location>
</feature>
<gene>
    <name evidence="3" type="ORF">POL68_41245</name>
</gene>
<keyword evidence="2" id="KW-1133">Transmembrane helix</keyword>
<dbReference type="Proteomes" id="UP001221838">
    <property type="component" value="Unassembled WGS sequence"/>
</dbReference>
<keyword evidence="2" id="KW-0472">Membrane</keyword>
<feature type="region of interest" description="Disordered" evidence="1">
    <location>
        <begin position="175"/>
        <end position="216"/>
    </location>
</feature>
<dbReference type="EMBL" id="JAQNDM010000002">
    <property type="protein sequence ID" value="MDC0714947.1"/>
    <property type="molecule type" value="Genomic_DNA"/>
</dbReference>
<evidence type="ECO:0000256" key="1">
    <source>
        <dbReference type="SAM" id="MobiDB-lite"/>
    </source>
</evidence>
<accession>A0ABT5DRB8</accession>
<evidence type="ECO:0000313" key="4">
    <source>
        <dbReference type="Proteomes" id="UP001221838"/>
    </source>
</evidence>
<evidence type="ECO:0000313" key="3">
    <source>
        <dbReference type="EMBL" id="MDC0714947.1"/>
    </source>
</evidence>
<sequence>MKPTASAGLFCELYWGTSLSEAWSFGPGQPQVHAAQDQKAPLQLYGFTLPEEPFLLAERTQHGYRIFIPPGVTLERSLPGEGFQSVPESQLARQQDRISVELLEGSTLRLTKGELHLYLQHSVAKERVPGLRLRDMGWLAVVILLFLSAPLGLLIAGRTPERIAESNARVLAAAREKEAERRKSLGVDTPLRPITDPPPPSDGGTQLKVPASFSVQ</sequence>
<protein>
    <submittedName>
        <fullName evidence="3">Uncharacterized protein</fullName>
    </submittedName>
</protein>
<organism evidence="3 4">
    <name type="scientific">Stigmatella ashevillensis</name>
    <dbReference type="NCBI Taxonomy" id="2995309"/>
    <lineage>
        <taxon>Bacteria</taxon>
        <taxon>Pseudomonadati</taxon>
        <taxon>Myxococcota</taxon>
        <taxon>Myxococcia</taxon>
        <taxon>Myxococcales</taxon>
        <taxon>Cystobacterineae</taxon>
        <taxon>Archangiaceae</taxon>
        <taxon>Stigmatella</taxon>
    </lineage>
</organism>
<feature type="compositionally biased region" description="Basic and acidic residues" evidence="1">
    <location>
        <begin position="175"/>
        <end position="185"/>
    </location>
</feature>
<name>A0ABT5DRB8_9BACT</name>
<evidence type="ECO:0000256" key="2">
    <source>
        <dbReference type="SAM" id="Phobius"/>
    </source>
</evidence>
<dbReference type="RefSeq" id="WP_272145627.1">
    <property type="nucleotide sequence ID" value="NZ_JAQNDM010000002.1"/>
</dbReference>
<keyword evidence="4" id="KW-1185">Reference proteome</keyword>
<proteinExistence type="predicted"/>